<dbReference type="Gene3D" id="1.20.58.1480">
    <property type="match status" value="1"/>
</dbReference>
<protein>
    <recommendedName>
        <fullName evidence="1">Lon N-terminal domain-containing protein</fullName>
    </recommendedName>
</protein>
<gene>
    <name evidence="2" type="ORF">SAMN03159343_2389</name>
</gene>
<dbReference type="STRING" id="1960309.SAMN03159343_2389"/>
<dbReference type="OrthoDB" id="25394at2"/>
<evidence type="ECO:0000313" key="2">
    <source>
        <dbReference type="EMBL" id="SCX50329.1"/>
    </source>
</evidence>
<dbReference type="PROSITE" id="PS51787">
    <property type="entry name" value="LON_N"/>
    <property type="match status" value="1"/>
</dbReference>
<accession>A0A1G4YAE7</accession>
<dbReference type="PANTHER" id="PTHR46732">
    <property type="entry name" value="ATP-DEPENDENT PROTEASE LA (LON) DOMAIN PROTEIN"/>
    <property type="match status" value="1"/>
</dbReference>
<dbReference type="Gene3D" id="2.30.130.40">
    <property type="entry name" value="LON domain-like"/>
    <property type="match status" value="1"/>
</dbReference>
<dbReference type="Pfam" id="PF02190">
    <property type="entry name" value="LON_substr_bdg"/>
    <property type="match status" value="1"/>
</dbReference>
<dbReference type="InterPro" id="IPR015947">
    <property type="entry name" value="PUA-like_sf"/>
</dbReference>
<proteinExistence type="predicted"/>
<dbReference type="InterPro" id="IPR003111">
    <property type="entry name" value="Lon_prtase_N"/>
</dbReference>
<dbReference type="InterPro" id="IPR046336">
    <property type="entry name" value="Lon_prtase_N_sf"/>
</dbReference>
<dbReference type="AlphaFoldDB" id="A0A1G4YAE7"/>
<dbReference type="Proteomes" id="UP000198981">
    <property type="component" value="Unassembled WGS sequence"/>
</dbReference>
<sequence>MGDLIPLFPLGSPLFPGVVLPLQIFEPRYRRLVADLVARPEGSGPRSFGVVAIRQGWEVERVAPAEALFDVGCTAVVRAVTPQADGGYRLVTVGGDRFRLLDVVVADDPPYLQAEVEWLGEEEAAEEAAGDADGLTPPPGGLTPVDDALAASVAQGSLDLLVGNVSDLFSRYVTEVAVLRSGGGPIEVDDEEEAELLADLGLDGLDGEGDDAAAETADSAAAALLRQVGDDARGLSYLVASAALLTTDDRQALLAESATRRRLAAESRLLRRELTLLRELGAVPVPLQRFATPMTPN</sequence>
<keyword evidence="3" id="KW-1185">Reference proteome</keyword>
<dbReference type="PANTHER" id="PTHR46732:SF8">
    <property type="entry name" value="ATP-DEPENDENT PROTEASE LA (LON) DOMAIN PROTEIN"/>
    <property type="match status" value="1"/>
</dbReference>
<dbReference type="RefSeq" id="WP_092804250.1">
    <property type="nucleotide sequence ID" value="NZ_FMUH01000003.1"/>
</dbReference>
<dbReference type="EMBL" id="FMUH01000003">
    <property type="protein sequence ID" value="SCX50329.1"/>
    <property type="molecule type" value="Genomic_DNA"/>
</dbReference>
<evidence type="ECO:0000259" key="1">
    <source>
        <dbReference type="PROSITE" id="PS51787"/>
    </source>
</evidence>
<organism evidence="2 3">
    <name type="scientific">Klenkia marina</name>
    <dbReference type="NCBI Taxonomy" id="1960309"/>
    <lineage>
        <taxon>Bacteria</taxon>
        <taxon>Bacillati</taxon>
        <taxon>Actinomycetota</taxon>
        <taxon>Actinomycetes</taxon>
        <taxon>Geodermatophilales</taxon>
        <taxon>Geodermatophilaceae</taxon>
        <taxon>Klenkia</taxon>
    </lineage>
</organism>
<dbReference type="SMART" id="SM00464">
    <property type="entry name" value="LON"/>
    <property type="match status" value="1"/>
</dbReference>
<evidence type="ECO:0000313" key="3">
    <source>
        <dbReference type="Proteomes" id="UP000198981"/>
    </source>
</evidence>
<feature type="domain" description="Lon N-terminal" evidence="1">
    <location>
        <begin position="2"/>
        <end position="274"/>
    </location>
</feature>
<dbReference type="SUPFAM" id="SSF88697">
    <property type="entry name" value="PUA domain-like"/>
    <property type="match status" value="1"/>
</dbReference>
<name>A0A1G4YAE7_9ACTN</name>
<reference evidence="3" key="1">
    <citation type="submission" date="2016-10" db="EMBL/GenBank/DDBJ databases">
        <authorList>
            <person name="Varghese N."/>
            <person name="Submissions S."/>
        </authorList>
    </citation>
    <scope>NUCLEOTIDE SEQUENCE [LARGE SCALE GENOMIC DNA]</scope>
    <source>
        <strain evidence="3">DSM 45722</strain>
    </source>
</reference>